<evidence type="ECO:0000313" key="4">
    <source>
        <dbReference type="Proteomes" id="UP000243547"/>
    </source>
</evidence>
<dbReference type="RefSeq" id="WP_072907401.1">
    <property type="nucleotide sequence ID" value="NZ_FRAI01000014.1"/>
</dbReference>
<dbReference type="Pfam" id="PF22007">
    <property type="entry name" value="DUF6930"/>
    <property type="match status" value="1"/>
</dbReference>
<proteinExistence type="predicted"/>
<keyword evidence="4" id="KW-1185">Reference proteome</keyword>
<dbReference type="Proteomes" id="UP000243547">
    <property type="component" value="Unassembled WGS sequence"/>
</dbReference>
<dbReference type="EMBL" id="FRAI01000014">
    <property type="protein sequence ID" value="SHK05156.1"/>
    <property type="molecule type" value="Genomic_DNA"/>
</dbReference>
<protein>
    <recommendedName>
        <fullName evidence="5">NurA domain-containing protein</fullName>
    </recommendedName>
</protein>
<dbReference type="OrthoDB" id="9801392at2"/>
<sequence length="334" mass="39812">MGKKATLEEWKGLYEMAIKIKEMKPWERLNDLDFITIEFDENSEPIVCSILGKGGETYGICCYRGYEEIYKLFSMIESKDMPPEQVYRYQDCLACYFGDREELNNKEYKLIKDLGYKFRGKGNWIFFRSFDPIFIPDMPNRDEVLEMTKILEQLYYALQGMYFGFNVDYENGMMLVRAFDKKTGSWVNRRGFLEDLEMKFEVSLRHDELFIKRIKNKKPTKVLLELDIAYLNSIFKDEKYEKPLVMRMALLSDRKIGMILSHHLVTPEDKDTDIYFNTLLNYIYHNGKPKTVFVRDKYVYQILKDLCEKINVELKISKKLPAIDFFVNVYNSNF</sequence>
<accession>A0A1M6PB39</accession>
<gene>
    <name evidence="3" type="ORF">SAMN02745227_01385</name>
</gene>
<dbReference type="InterPro" id="IPR055733">
    <property type="entry name" value="DUF7309"/>
</dbReference>
<evidence type="ECO:0000259" key="1">
    <source>
        <dbReference type="Pfam" id="PF22007"/>
    </source>
</evidence>
<evidence type="ECO:0000313" key="3">
    <source>
        <dbReference type="EMBL" id="SHK05156.1"/>
    </source>
</evidence>
<feature type="domain" description="DUF6930" evidence="1">
    <location>
        <begin position="211"/>
        <end position="327"/>
    </location>
</feature>
<evidence type="ECO:0008006" key="5">
    <source>
        <dbReference type="Google" id="ProtNLM"/>
    </source>
</evidence>
<name>A0A1M6PB39_9FIRM</name>
<reference evidence="4" key="1">
    <citation type="submission" date="2016-11" db="EMBL/GenBank/DDBJ databases">
        <authorList>
            <person name="Varghese N."/>
            <person name="Submissions S."/>
        </authorList>
    </citation>
    <scope>NUCLEOTIDE SEQUENCE [LARGE SCALE GENOMIC DNA]</scope>
    <source>
        <strain evidence="4">DSM 14826</strain>
    </source>
</reference>
<dbReference type="InterPro" id="IPR054216">
    <property type="entry name" value="DUF6930"/>
</dbReference>
<dbReference type="STRING" id="1120989.SAMN02745227_01385"/>
<organism evidence="3 4">
    <name type="scientific">Anaerobranca californiensis DSM 14826</name>
    <dbReference type="NCBI Taxonomy" id="1120989"/>
    <lineage>
        <taxon>Bacteria</taxon>
        <taxon>Bacillati</taxon>
        <taxon>Bacillota</taxon>
        <taxon>Clostridia</taxon>
        <taxon>Eubacteriales</taxon>
        <taxon>Proteinivoracaceae</taxon>
        <taxon>Anaerobranca</taxon>
    </lineage>
</organism>
<dbReference type="Pfam" id="PF23988">
    <property type="entry name" value="DUF7309"/>
    <property type="match status" value="1"/>
</dbReference>
<feature type="domain" description="DUF7309" evidence="2">
    <location>
        <begin position="10"/>
        <end position="177"/>
    </location>
</feature>
<dbReference type="AlphaFoldDB" id="A0A1M6PB39"/>
<evidence type="ECO:0000259" key="2">
    <source>
        <dbReference type="Pfam" id="PF23988"/>
    </source>
</evidence>